<keyword evidence="12 16" id="KW-0067">ATP-binding</keyword>
<evidence type="ECO:0000256" key="4">
    <source>
        <dbReference type="ARBA" id="ARBA00005139"/>
    </source>
</evidence>
<dbReference type="InterPro" id="IPR001048">
    <property type="entry name" value="Asp/Glu/Uridylate_kinase"/>
</dbReference>
<comment type="caution">
    <text evidence="20">The sequence shown here is derived from an EMBL/GenBank/DDBJ whole genome shotgun (WGS) entry which is preliminary data.</text>
</comment>
<evidence type="ECO:0000313" key="21">
    <source>
        <dbReference type="Proteomes" id="UP001180845"/>
    </source>
</evidence>
<dbReference type="SUPFAM" id="SSF53633">
    <property type="entry name" value="Carbamate kinase-like"/>
    <property type="match status" value="1"/>
</dbReference>
<evidence type="ECO:0000256" key="2">
    <source>
        <dbReference type="ARBA" id="ARBA00004766"/>
    </source>
</evidence>
<gene>
    <name evidence="20" type="ORF">JOF55_001950</name>
</gene>
<keyword evidence="10 16" id="KW-0547">Nucleotide-binding</keyword>
<dbReference type="Gene3D" id="3.40.1160.10">
    <property type="entry name" value="Acetylglutamate kinase-like"/>
    <property type="match status" value="1"/>
</dbReference>
<keyword evidence="21" id="KW-1185">Reference proteome</keyword>
<dbReference type="CDD" id="cd04923">
    <property type="entry name" value="ACT_AK-LysC-DapG-like_2"/>
    <property type="match status" value="1"/>
</dbReference>
<feature type="binding site" evidence="16">
    <location>
        <position position="185"/>
    </location>
    <ligand>
        <name>ATP</name>
        <dbReference type="ChEBI" id="CHEBI:30616"/>
    </ligand>
</feature>
<feature type="binding site" evidence="16">
    <location>
        <position position="180"/>
    </location>
    <ligand>
        <name>ATP</name>
        <dbReference type="ChEBI" id="CHEBI:30616"/>
    </ligand>
</feature>
<evidence type="ECO:0000256" key="5">
    <source>
        <dbReference type="ARBA" id="ARBA00010122"/>
    </source>
</evidence>
<dbReference type="NCBIfam" id="NF005155">
    <property type="entry name" value="PRK06635.1-4"/>
    <property type="match status" value="1"/>
</dbReference>
<dbReference type="InterPro" id="IPR045865">
    <property type="entry name" value="ACT-like_dom_sf"/>
</dbReference>
<dbReference type="GO" id="GO:0019877">
    <property type="term" value="P:diaminopimelate biosynthetic process"/>
    <property type="evidence" value="ECO:0007669"/>
    <property type="project" value="UniProtKB-KW"/>
</dbReference>
<evidence type="ECO:0000256" key="17">
    <source>
        <dbReference type="RuleBase" id="RU003448"/>
    </source>
</evidence>
<dbReference type="PANTHER" id="PTHR21499:SF3">
    <property type="entry name" value="ASPARTOKINASE"/>
    <property type="match status" value="1"/>
</dbReference>
<dbReference type="Pfam" id="PF00696">
    <property type="entry name" value="AA_kinase"/>
    <property type="match status" value="1"/>
</dbReference>
<evidence type="ECO:0000259" key="19">
    <source>
        <dbReference type="PROSITE" id="PS51671"/>
    </source>
</evidence>
<comment type="function">
    <text evidence="1">Catalyzes the phosphorylation of the beta-carboxyl group of aspartic acid with ATP to yield 4-phospho-L-aspartate, which is involved in the branched biosynthetic pathway leading to the biosynthesis of amino acids lysine, threonine, isoleucine and methionine.</text>
</comment>
<feature type="binding site" evidence="16">
    <location>
        <begin position="174"/>
        <end position="175"/>
    </location>
    <ligand>
        <name>ATP</name>
        <dbReference type="ChEBI" id="CHEBI:30616"/>
    </ligand>
</feature>
<keyword evidence="14" id="KW-0457">Lysine biosynthesis</keyword>
<feature type="domain" description="ACT" evidence="19">
    <location>
        <begin position="267"/>
        <end position="352"/>
    </location>
</feature>
<proteinExistence type="inferred from homology"/>
<dbReference type="InterPro" id="IPR041740">
    <property type="entry name" value="AKii-LysC-BS"/>
</dbReference>
<comment type="similarity">
    <text evidence="5 17">Belongs to the aspartokinase family.</text>
</comment>
<evidence type="ECO:0000256" key="6">
    <source>
        <dbReference type="ARBA" id="ARBA00013059"/>
    </source>
</evidence>
<dbReference type="InterPro" id="IPR001057">
    <property type="entry name" value="Glu/AcGlu_kinase"/>
</dbReference>
<dbReference type="InterPro" id="IPR001341">
    <property type="entry name" value="Asp_kinase"/>
</dbReference>
<feature type="binding site" evidence="16">
    <location>
        <position position="74"/>
    </location>
    <ligand>
        <name>substrate</name>
    </ligand>
</feature>
<dbReference type="Proteomes" id="UP001180845">
    <property type="component" value="Unassembled WGS sequence"/>
</dbReference>
<keyword evidence="8 18" id="KW-0028">Amino-acid biosynthesis</keyword>
<dbReference type="InterPro" id="IPR054352">
    <property type="entry name" value="ACT_Aspartokinase"/>
</dbReference>
<dbReference type="NCBIfam" id="TIGR00657">
    <property type="entry name" value="asp_kinases"/>
    <property type="match status" value="1"/>
</dbReference>
<comment type="pathway">
    <text evidence="2 18">Amino-acid biosynthesis; L-lysine biosynthesis via DAP pathway; (S)-tetrahydrodipicolinate from L-aspartate: step 1/4.</text>
</comment>
<dbReference type="NCBIfam" id="NF005153">
    <property type="entry name" value="PRK06635.1-1"/>
    <property type="match status" value="1"/>
</dbReference>
<keyword evidence="9 17" id="KW-0808">Transferase</keyword>
<keyword evidence="13" id="KW-0220">Diaminopimelate biosynthesis</keyword>
<evidence type="ECO:0000256" key="13">
    <source>
        <dbReference type="ARBA" id="ARBA00022915"/>
    </source>
</evidence>
<dbReference type="GO" id="GO:0009090">
    <property type="term" value="P:homoserine biosynthetic process"/>
    <property type="evidence" value="ECO:0007669"/>
    <property type="project" value="TreeGrafter"/>
</dbReference>
<evidence type="ECO:0000256" key="8">
    <source>
        <dbReference type="ARBA" id="ARBA00022605"/>
    </source>
</evidence>
<dbReference type="CDD" id="cd04913">
    <property type="entry name" value="ACT_AKii-LysC-BS-like_1"/>
    <property type="match status" value="1"/>
</dbReference>
<accession>A0AAE3ZEY1</accession>
<evidence type="ECO:0000256" key="1">
    <source>
        <dbReference type="ARBA" id="ARBA00002843"/>
    </source>
</evidence>
<evidence type="ECO:0000256" key="12">
    <source>
        <dbReference type="ARBA" id="ARBA00022840"/>
    </source>
</evidence>
<dbReference type="InterPro" id="IPR036393">
    <property type="entry name" value="AceGlu_kinase-like_sf"/>
</dbReference>
<dbReference type="Pfam" id="PF22468">
    <property type="entry name" value="ACT_9"/>
    <property type="match status" value="2"/>
</dbReference>
<feature type="binding site" evidence="16">
    <location>
        <begin position="210"/>
        <end position="211"/>
    </location>
    <ligand>
        <name>ATP</name>
        <dbReference type="ChEBI" id="CHEBI:30616"/>
    </ligand>
</feature>
<evidence type="ECO:0000256" key="3">
    <source>
        <dbReference type="ARBA" id="ARBA00004986"/>
    </source>
</evidence>
<dbReference type="FunFam" id="3.30.2130.10:FF:000002">
    <property type="entry name" value="Aspartokinase"/>
    <property type="match status" value="1"/>
</dbReference>
<dbReference type="GO" id="GO:0005524">
    <property type="term" value="F:ATP binding"/>
    <property type="evidence" value="ECO:0007669"/>
    <property type="project" value="UniProtKB-KW"/>
</dbReference>
<feature type="binding site" evidence="16">
    <location>
        <position position="47"/>
    </location>
    <ligand>
        <name>substrate</name>
    </ligand>
</feature>
<feature type="binding site" evidence="16">
    <location>
        <begin position="7"/>
        <end position="10"/>
    </location>
    <ligand>
        <name>ATP</name>
        <dbReference type="ChEBI" id="CHEBI:30616"/>
    </ligand>
</feature>
<dbReference type="InterPro" id="IPR005260">
    <property type="entry name" value="Asp_kin_monofn"/>
</dbReference>
<evidence type="ECO:0000256" key="10">
    <source>
        <dbReference type="ARBA" id="ARBA00022741"/>
    </source>
</evidence>
<sequence>MALVVQKYGGSSLESADRIKRVAERIVETRKAGNDVVVVCSAMGDTTDELLDLAQQVNPAPPERELDMLLTAGERISNALVAMAIESLGAQARSFSGSQAGVITTSAHQNARIIDVTPGRVQEALDEGQVVMVAGFQGVSQDNKDITTLGRGGSDTTAVAVAAAMNADVCEIYTDVDGVYTADPRIAPDAKHLDRVTYEEMLELAATGAKVLHLRAVEYARRYGVPLHVRSSYSPKPGTIVSGSVEDLSVEQAMITGVAHDRSEAKVTVRGVPDNPGVAGKIFRAVADAEIDIDMVLQNVASTDSGRTDVTFTVSRSNGSEAVAELEKIKTEVGFEKVVYDDNVGKVSLVGAGMRSHPGVTATFCEALFDAGVNIEIINTSEIRISVLVRDTQLSDAVAALHAAFELGGDEEAVVYAGSGR</sequence>
<dbReference type="EMBL" id="JAVDXW010000001">
    <property type="protein sequence ID" value="MDR7301769.1"/>
    <property type="molecule type" value="Genomic_DNA"/>
</dbReference>
<dbReference type="NCBIfam" id="TIGR00656">
    <property type="entry name" value="asp_kin_monofn"/>
    <property type="match status" value="1"/>
</dbReference>
<dbReference type="NCBIfam" id="NF005154">
    <property type="entry name" value="PRK06635.1-2"/>
    <property type="match status" value="1"/>
</dbReference>
<dbReference type="GO" id="GO:0005829">
    <property type="term" value="C:cytosol"/>
    <property type="evidence" value="ECO:0007669"/>
    <property type="project" value="TreeGrafter"/>
</dbReference>
<dbReference type="PROSITE" id="PS00324">
    <property type="entry name" value="ASPARTOKINASE"/>
    <property type="match status" value="1"/>
</dbReference>
<dbReference type="CDD" id="cd04261">
    <property type="entry name" value="AAK_AKii-LysC-BS"/>
    <property type="match status" value="1"/>
</dbReference>
<dbReference type="GO" id="GO:0009089">
    <property type="term" value="P:lysine biosynthetic process via diaminopimelate"/>
    <property type="evidence" value="ECO:0007669"/>
    <property type="project" value="InterPro"/>
</dbReference>
<dbReference type="PROSITE" id="PS51671">
    <property type="entry name" value="ACT"/>
    <property type="match status" value="1"/>
</dbReference>
<dbReference type="RefSeq" id="WP_310272711.1">
    <property type="nucleotide sequence ID" value="NZ_JAVDXW010000001.1"/>
</dbReference>
<evidence type="ECO:0000256" key="16">
    <source>
        <dbReference type="PIRSR" id="PIRSR000726-1"/>
    </source>
</evidence>
<dbReference type="GO" id="GO:0004072">
    <property type="term" value="F:aspartate kinase activity"/>
    <property type="evidence" value="ECO:0007669"/>
    <property type="project" value="UniProtKB-EC"/>
</dbReference>
<dbReference type="EC" id="2.7.2.4" evidence="6 17"/>
<dbReference type="FunFam" id="3.40.1160.10:FF:000002">
    <property type="entry name" value="Aspartokinase"/>
    <property type="match status" value="1"/>
</dbReference>
<evidence type="ECO:0000256" key="9">
    <source>
        <dbReference type="ARBA" id="ARBA00022679"/>
    </source>
</evidence>
<comment type="catalytic activity">
    <reaction evidence="15 17">
        <text>L-aspartate + ATP = 4-phospho-L-aspartate + ADP</text>
        <dbReference type="Rhea" id="RHEA:23776"/>
        <dbReference type="ChEBI" id="CHEBI:29991"/>
        <dbReference type="ChEBI" id="CHEBI:30616"/>
        <dbReference type="ChEBI" id="CHEBI:57535"/>
        <dbReference type="ChEBI" id="CHEBI:456216"/>
        <dbReference type="EC" id="2.7.2.4"/>
    </reaction>
</comment>
<evidence type="ECO:0000256" key="14">
    <source>
        <dbReference type="ARBA" id="ARBA00023154"/>
    </source>
</evidence>
<organism evidence="20 21">
    <name type="scientific">Haloactinomyces albus</name>
    <dbReference type="NCBI Taxonomy" id="1352928"/>
    <lineage>
        <taxon>Bacteria</taxon>
        <taxon>Bacillati</taxon>
        <taxon>Actinomycetota</taxon>
        <taxon>Actinomycetes</taxon>
        <taxon>Actinopolysporales</taxon>
        <taxon>Actinopolysporaceae</taxon>
        <taxon>Haloactinomyces</taxon>
    </lineage>
</organism>
<evidence type="ECO:0000256" key="18">
    <source>
        <dbReference type="RuleBase" id="RU004249"/>
    </source>
</evidence>
<dbReference type="PIRSF" id="PIRSF000726">
    <property type="entry name" value="Asp_kin"/>
    <property type="match status" value="1"/>
</dbReference>
<protein>
    <recommendedName>
        <fullName evidence="7 17">Aspartokinase</fullName>
        <ecNumber evidence="6 17">2.7.2.4</ecNumber>
    </recommendedName>
</protein>
<dbReference type="SUPFAM" id="SSF55021">
    <property type="entry name" value="ACT-like"/>
    <property type="match status" value="2"/>
</dbReference>
<evidence type="ECO:0000256" key="15">
    <source>
        <dbReference type="ARBA" id="ARBA00047872"/>
    </source>
</evidence>
<name>A0AAE3ZEY1_9ACTN</name>
<dbReference type="InterPro" id="IPR018042">
    <property type="entry name" value="Aspartate_kinase_CS"/>
</dbReference>
<comment type="pathway">
    <text evidence="4 18">Amino-acid biosynthesis; L-threonine biosynthesis; L-threonine from L-aspartate: step 1/5.</text>
</comment>
<evidence type="ECO:0000256" key="11">
    <source>
        <dbReference type="ARBA" id="ARBA00022777"/>
    </source>
</evidence>
<dbReference type="PRINTS" id="PR00474">
    <property type="entry name" value="GLU5KINASE"/>
</dbReference>
<dbReference type="InterPro" id="IPR002912">
    <property type="entry name" value="ACT_dom"/>
</dbReference>
<dbReference type="AlphaFoldDB" id="A0AAE3ZEY1"/>
<reference evidence="20" key="1">
    <citation type="submission" date="2023-07" db="EMBL/GenBank/DDBJ databases">
        <title>Sequencing the genomes of 1000 actinobacteria strains.</title>
        <authorList>
            <person name="Klenk H.-P."/>
        </authorList>
    </citation>
    <scope>NUCLEOTIDE SEQUENCE</scope>
    <source>
        <strain evidence="20">DSM 45977</strain>
    </source>
</reference>
<dbReference type="Gene3D" id="3.30.70.260">
    <property type="match status" value="2"/>
</dbReference>
<comment type="pathway">
    <text evidence="3 18">Amino-acid biosynthesis; L-methionine biosynthesis via de novo pathway; L-homoserine from L-aspartate: step 1/3.</text>
</comment>
<dbReference type="PANTHER" id="PTHR21499">
    <property type="entry name" value="ASPARTATE KINASE"/>
    <property type="match status" value="1"/>
</dbReference>
<evidence type="ECO:0000313" key="20">
    <source>
        <dbReference type="EMBL" id="MDR7301769.1"/>
    </source>
</evidence>
<evidence type="ECO:0000256" key="7">
    <source>
        <dbReference type="ARBA" id="ARBA00016273"/>
    </source>
</evidence>
<keyword evidence="11 17" id="KW-0418">Kinase</keyword>